<evidence type="ECO:0000313" key="3">
    <source>
        <dbReference type="Proteomes" id="UP000486351"/>
    </source>
</evidence>
<feature type="chain" id="PRO_5026296014" description="Secreted protein" evidence="1">
    <location>
        <begin position="17"/>
        <end position="74"/>
    </location>
</feature>
<keyword evidence="1" id="KW-0732">Signal</keyword>
<evidence type="ECO:0000256" key="1">
    <source>
        <dbReference type="SAM" id="SignalP"/>
    </source>
</evidence>
<organism evidence="2 3">
    <name type="scientific">Phytophthora fragariae</name>
    <dbReference type="NCBI Taxonomy" id="53985"/>
    <lineage>
        <taxon>Eukaryota</taxon>
        <taxon>Sar</taxon>
        <taxon>Stramenopiles</taxon>
        <taxon>Oomycota</taxon>
        <taxon>Peronosporomycetes</taxon>
        <taxon>Peronosporales</taxon>
        <taxon>Peronosporaceae</taxon>
        <taxon>Phytophthora</taxon>
    </lineage>
</organism>
<comment type="caution">
    <text evidence="2">The sequence shown here is derived from an EMBL/GenBank/DDBJ whole genome shotgun (WGS) entry which is preliminary data.</text>
</comment>
<dbReference type="AlphaFoldDB" id="A0A6G0S6G9"/>
<name>A0A6G0S6G9_9STRA</name>
<dbReference type="Proteomes" id="UP000486351">
    <property type="component" value="Unassembled WGS sequence"/>
</dbReference>
<dbReference type="EMBL" id="QXFY01000247">
    <property type="protein sequence ID" value="KAE9350686.1"/>
    <property type="molecule type" value="Genomic_DNA"/>
</dbReference>
<sequence>MCWVAFGIDVILHIWGVRVEYTTFRYCLAQIQMRVRIRELRAPPYRRIDATNVSCQQSVRQAVPNRRSECAKWC</sequence>
<protein>
    <recommendedName>
        <fullName evidence="4">Secreted protein</fullName>
    </recommendedName>
</protein>
<evidence type="ECO:0000313" key="2">
    <source>
        <dbReference type="EMBL" id="KAE9350686.1"/>
    </source>
</evidence>
<feature type="signal peptide" evidence="1">
    <location>
        <begin position="1"/>
        <end position="16"/>
    </location>
</feature>
<proteinExistence type="predicted"/>
<evidence type="ECO:0008006" key="4">
    <source>
        <dbReference type="Google" id="ProtNLM"/>
    </source>
</evidence>
<reference evidence="2 3" key="1">
    <citation type="submission" date="2018-09" db="EMBL/GenBank/DDBJ databases">
        <title>Genomic investigation of the strawberry pathogen Phytophthora fragariae indicates pathogenicity is determined by transcriptional variation in three key races.</title>
        <authorList>
            <person name="Adams T.M."/>
            <person name="Armitage A.D."/>
            <person name="Sobczyk M.K."/>
            <person name="Bates H.J."/>
            <person name="Dunwell J.M."/>
            <person name="Nellist C.F."/>
            <person name="Harrison R.J."/>
        </authorList>
    </citation>
    <scope>NUCLEOTIDE SEQUENCE [LARGE SCALE GENOMIC DNA]</scope>
    <source>
        <strain evidence="2 3">NOV-77</strain>
    </source>
</reference>
<gene>
    <name evidence="2" type="ORF">PF008_g6310</name>
</gene>
<accession>A0A6G0S6G9</accession>